<dbReference type="RefSeq" id="WP_002178303.1">
    <property type="nucleotide sequence ID" value="NZ_AKWD02000038.1"/>
</dbReference>
<organism evidence="4 5">
    <name type="scientific">Leptospira noguchii</name>
    <dbReference type="NCBI Taxonomy" id="28182"/>
    <lineage>
        <taxon>Bacteria</taxon>
        <taxon>Pseudomonadati</taxon>
        <taxon>Spirochaetota</taxon>
        <taxon>Spirochaetia</taxon>
        <taxon>Leptospirales</taxon>
        <taxon>Leptospiraceae</taxon>
        <taxon>Leptospira</taxon>
    </lineage>
</organism>
<feature type="domain" description="WGR" evidence="3">
    <location>
        <begin position="1"/>
        <end position="81"/>
    </location>
</feature>
<evidence type="ECO:0000313" key="5">
    <source>
        <dbReference type="Proteomes" id="UP000012112"/>
    </source>
</evidence>
<dbReference type="InterPro" id="IPR050836">
    <property type="entry name" value="SDS22/Internalin_LRR"/>
</dbReference>
<evidence type="ECO:0000256" key="1">
    <source>
        <dbReference type="ARBA" id="ARBA00022614"/>
    </source>
</evidence>
<dbReference type="AlphaFoldDB" id="M6VL56"/>
<dbReference type="InterPro" id="IPR025875">
    <property type="entry name" value="Leu-rich_rpt_4"/>
</dbReference>
<sequence>MKKCLIFRDAKSEKFWQIETSEASFITTYGKVGTPGQTTSKEFENAEKCLKEAEKLVSSKLGKGYKETDVTADPAGAKGKEADYLNAWKTIANAKNLTKALIEHFSYLADIAGFESVLEAIFKTASKAESDKENLIISFNQGHTLIASPPANPDNYKKWPVSFQRLISHHKLLTFGKSKDIVLGDSGRFDFDLLDDADTVRQLFLEKSTNVRSPLFTKKPNHTFWLYHPELKNTHGEPALFPCTHELEDEMNPVFNNAGALFLEAVANELYLDVKIPEKVSYIHSNQKDHSTSPWWKSIHNAGPLNGKSIFDIDDNGPLRVPFPNETLNQIEILRVLSISDLTLLPLNHLRNLKQLSIFSYEKVKLQSISGIESLVLLEQFDALSAKLDEIAPLAALKSLKHLNLSHNKIVNIAPLAECKHLEVLYLTDNKIKDISPLSKLDSLEAIFFDRNPVKDLTPLLALKNLKFLGCPDGASKEILAELQMRNPKLEFS</sequence>
<gene>
    <name evidence="4" type="ORF">LEP1GSC172_4435</name>
</gene>
<name>M6VL56_9LEPT</name>
<dbReference type="CDD" id="cd07996">
    <property type="entry name" value="WGR_MMR_like"/>
    <property type="match status" value="1"/>
</dbReference>
<dbReference type="InterPro" id="IPR049809">
    <property type="entry name" value="YehF/YfeS-like_WGR"/>
</dbReference>
<dbReference type="EMBL" id="AKWD02000038">
    <property type="protein sequence ID" value="EMO53824.1"/>
    <property type="molecule type" value="Genomic_DNA"/>
</dbReference>
<dbReference type="OrthoDB" id="346002at2"/>
<dbReference type="InterPro" id="IPR001611">
    <property type="entry name" value="Leu-rich_rpt"/>
</dbReference>
<dbReference type="InterPro" id="IPR036930">
    <property type="entry name" value="WGR_dom_sf"/>
</dbReference>
<dbReference type="Gene3D" id="3.80.10.10">
    <property type="entry name" value="Ribonuclease Inhibitor"/>
    <property type="match status" value="1"/>
</dbReference>
<evidence type="ECO:0000313" key="4">
    <source>
        <dbReference type="EMBL" id="EMO53824.1"/>
    </source>
</evidence>
<evidence type="ECO:0000259" key="3">
    <source>
        <dbReference type="PROSITE" id="PS51977"/>
    </source>
</evidence>
<dbReference type="SUPFAM" id="SSF52058">
    <property type="entry name" value="L domain-like"/>
    <property type="match status" value="1"/>
</dbReference>
<dbReference type="InterPro" id="IPR032675">
    <property type="entry name" value="LRR_dom_sf"/>
</dbReference>
<dbReference type="InterPro" id="IPR008893">
    <property type="entry name" value="WGR_domain"/>
</dbReference>
<proteinExistence type="predicted"/>
<dbReference type="PANTHER" id="PTHR46652">
    <property type="entry name" value="LEUCINE-RICH REPEAT AND IQ DOMAIN-CONTAINING PROTEIN 1-RELATED"/>
    <property type="match status" value="1"/>
</dbReference>
<keyword evidence="1" id="KW-0433">Leucine-rich repeat</keyword>
<evidence type="ECO:0000256" key="2">
    <source>
        <dbReference type="ARBA" id="ARBA00022737"/>
    </source>
</evidence>
<dbReference type="Pfam" id="PF05406">
    <property type="entry name" value="WGR"/>
    <property type="match status" value="1"/>
</dbReference>
<dbReference type="SUPFAM" id="SSF142921">
    <property type="entry name" value="WGR domain-like"/>
    <property type="match status" value="1"/>
</dbReference>
<protein>
    <submittedName>
        <fullName evidence="4">Leucine rich repeat protein</fullName>
    </submittedName>
</protein>
<dbReference type="PROSITE" id="PS51977">
    <property type="entry name" value="WGR"/>
    <property type="match status" value="1"/>
</dbReference>
<dbReference type="SMART" id="SM00365">
    <property type="entry name" value="LRR_SD22"/>
    <property type="match status" value="2"/>
</dbReference>
<dbReference type="Proteomes" id="UP000012112">
    <property type="component" value="Unassembled WGS sequence"/>
</dbReference>
<dbReference type="Pfam" id="PF12799">
    <property type="entry name" value="LRR_4"/>
    <property type="match status" value="1"/>
</dbReference>
<dbReference type="SMART" id="SM00773">
    <property type="entry name" value="WGR"/>
    <property type="match status" value="1"/>
</dbReference>
<reference evidence="4 5" key="1">
    <citation type="submission" date="2013-01" db="EMBL/GenBank/DDBJ databases">
        <authorList>
            <person name="Harkins D.M."/>
            <person name="Durkin A.S."/>
            <person name="Brinkac L.M."/>
            <person name="Haft D.H."/>
            <person name="Selengut J.D."/>
            <person name="Sanka R."/>
            <person name="DePew J."/>
            <person name="Purushe J."/>
            <person name="Matthias M.A."/>
            <person name="Vinetz J.M."/>
            <person name="Sutton G.G."/>
            <person name="Nierman W.C."/>
            <person name="Fouts D.E."/>
        </authorList>
    </citation>
    <scope>NUCLEOTIDE SEQUENCE [LARGE SCALE GENOMIC DNA]</scope>
    <source>
        <strain evidence="4 5">HAI1536</strain>
    </source>
</reference>
<comment type="caution">
    <text evidence="4">The sequence shown here is derived from an EMBL/GenBank/DDBJ whole genome shotgun (WGS) entry which is preliminary data.</text>
</comment>
<dbReference type="PANTHER" id="PTHR46652:SF3">
    <property type="entry name" value="LEUCINE-RICH REPEAT-CONTAINING PROTEIN 9"/>
    <property type="match status" value="1"/>
</dbReference>
<accession>M6VL56</accession>
<dbReference type="PROSITE" id="PS51450">
    <property type="entry name" value="LRR"/>
    <property type="match status" value="2"/>
</dbReference>
<keyword evidence="2" id="KW-0677">Repeat</keyword>
<dbReference type="Gene3D" id="2.20.140.10">
    <property type="entry name" value="WGR domain"/>
    <property type="match status" value="1"/>
</dbReference>